<keyword evidence="2" id="KW-1185">Reference proteome</keyword>
<reference evidence="3" key="1">
    <citation type="submission" date="2025-08" db="UniProtKB">
        <authorList>
            <consortium name="RefSeq"/>
        </authorList>
    </citation>
    <scope>IDENTIFICATION</scope>
    <source>
        <strain evidence="3">Ishihara</strain>
        <tissue evidence="3">Whole body</tissue>
    </source>
</reference>
<dbReference type="AlphaFoldDB" id="A0A9J7E828"/>
<dbReference type="Proteomes" id="UP000301870">
    <property type="component" value="Chromosome 18"/>
</dbReference>
<evidence type="ECO:0000256" key="1">
    <source>
        <dbReference type="SAM" id="MobiDB-lite"/>
    </source>
</evidence>
<protein>
    <submittedName>
        <fullName evidence="3">Uncharacterized protein LOC111354597</fullName>
    </submittedName>
</protein>
<evidence type="ECO:0000313" key="2">
    <source>
        <dbReference type="Proteomes" id="UP000301870"/>
    </source>
</evidence>
<name>A0A9J7E828_SPOLT</name>
<organism evidence="2 3">
    <name type="scientific">Spodoptera litura</name>
    <name type="common">Asian cotton leafworm</name>
    <dbReference type="NCBI Taxonomy" id="69820"/>
    <lineage>
        <taxon>Eukaryota</taxon>
        <taxon>Metazoa</taxon>
        <taxon>Ecdysozoa</taxon>
        <taxon>Arthropoda</taxon>
        <taxon>Hexapoda</taxon>
        <taxon>Insecta</taxon>
        <taxon>Pterygota</taxon>
        <taxon>Neoptera</taxon>
        <taxon>Endopterygota</taxon>
        <taxon>Lepidoptera</taxon>
        <taxon>Glossata</taxon>
        <taxon>Ditrysia</taxon>
        <taxon>Noctuoidea</taxon>
        <taxon>Noctuidae</taxon>
        <taxon>Amphipyrinae</taxon>
        <taxon>Spodoptera</taxon>
    </lineage>
</organism>
<evidence type="ECO:0000313" key="3">
    <source>
        <dbReference type="RefSeq" id="XP_022823911.1"/>
    </source>
</evidence>
<dbReference type="OrthoDB" id="415822at2759"/>
<feature type="region of interest" description="Disordered" evidence="1">
    <location>
        <begin position="196"/>
        <end position="221"/>
    </location>
</feature>
<gene>
    <name evidence="3" type="primary">LOC111354597</name>
</gene>
<feature type="compositionally biased region" description="Basic residues" evidence="1">
    <location>
        <begin position="210"/>
        <end position="221"/>
    </location>
</feature>
<accession>A0A9J7E828</accession>
<dbReference type="KEGG" id="sliu:111354597"/>
<feature type="compositionally biased region" description="Basic and acidic residues" evidence="1">
    <location>
        <begin position="197"/>
        <end position="209"/>
    </location>
</feature>
<sequence length="221" mass="25871">MAIRIARGYRTVSFEAATLLARFPPLDILADMDAKVYDQIRSIRQNGGRMPETVFVRLRRRERRHALERWRERLEQPEYSRKRVVEAILPHFEAWLKREERISFRLTQVLTGHGCFGEYLNKIGREATTNCHHCESNLDSAQHTLEECPAWASERRVLVARIGRDLSLPAVVTAMLAETENWREVATFCETVMSQKEAAERDRERADPTRRRRRGNNRRGA</sequence>
<dbReference type="GeneID" id="111354597"/>
<dbReference type="RefSeq" id="XP_022823911.1">
    <property type="nucleotide sequence ID" value="XM_022968143.1"/>
</dbReference>
<proteinExistence type="predicted"/>